<dbReference type="SMART" id="SM00577">
    <property type="entry name" value="CPDc"/>
    <property type="match status" value="1"/>
</dbReference>
<organism evidence="2 3">
    <name type="scientific">Cryptosporidium xiaoi</name>
    <dbReference type="NCBI Taxonomy" id="659607"/>
    <lineage>
        <taxon>Eukaryota</taxon>
        <taxon>Sar</taxon>
        <taxon>Alveolata</taxon>
        <taxon>Apicomplexa</taxon>
        <taxon>Conoidasida</taxon>
        <taxon>Coccidia</taxon>
        <taxon>Eucoccidiorida</taxon>
        <taxon>Eimeriorina</taxon>
        <taxon>Cryptosporidiidae</taxon>
        <taxon>Cryptosporidium</taxon>
    </lineage>
</organism>
<dbReference type="InterPro" id="IPR004274">
    <property type="entry name" value="FCP1_dom"/>
</dbReference>
<accession>A0AAV9Y2N4</accession>
<name>A0AAV9Y2N4_9CRYT</name>
<dbReference type="Proteomes" id="UP001311799">
    <property type="component" value="Unassembled WGS sequence"/>
</dbReference>
<keyword evidence="3" id="KW-1185">Reference proteome</keyword>
<evidence type="ECO:0000313" key="3">
    <source>
        <dbReference type="Proteomes" id="UP001311799"/>
    </source>
</evidence>
<dbReference type="Pfam" id="PF03031">
    <property type="entry name" value="NIF"/>
    <property type="match status" value="1"/>
</dbReference>
<dbReference type="InterPro" id="IPR050365">
    <property type="entry name" value="TIM50"/>
</dbReference>
<sequence>MTSKKNKCIDNKKKENGKNLLHDKSFLTISTSDSKDTKDLLISSQSISLLSSCDKIPETLREIDFNSKKEIKLTLKPTIDTLDVDENSISNKTIVSTCDFNDSLDLNLYKNIDNRDSYLLNNKSLNLNDKLIKEDSEYLYNNNSCKINSNVTADEIENRISKKDKDKKNWYSKFKSHLVFEKKNKNSVKICNLNYKLSELNGKFDEMNNENLKSAINKQSEGDNNKINVTVKDKEVVPNYINNSGTNNECKNNADEYFKNNKNCTNSINYIMDKEISKYLLSKFKFFLKNYKIYSDKTHILGKDGDNITNNNNNNIKKIQLPKSKVIRNRSSRVDISNNKNVEINKYITKNELLNQKNTNIDNQDKESIIFDDEYIKISGVNMVAPFLEPQRKEYYGKKTLVLDLDETLIHSSFQPIRNPSFIINIEIEGDYHDVYVLKRPGVDKFLDVVTSLFEVVIFTASLSKYANPLLNRLDPLFKCPYRLFRENCTVDGNSYIKDLSKLGRPLKDIIIIDNSPISYILQPENAIPITSWFNDENDKQLYELIPLLEFIAERHPTISASFGSLSDFGFDVYTKEQKELIEFNTNNAYSNNKCLDQEITTSFSIICLNDMDDTYNCNNNNRKNKKNSIYVESSFYNKMA</sequence>
<gene>
    <name evidence="2" type="ORF">RS030_111925</name>
</gene>
<dbReference type="PANTHER" id="PTHR12210">
    <property type="entry name" value="DULLARD PROTEIN PHOSPHATASE"/>
    <property type="match status" value="1"/>
</dbReference>
<dbReference type="PROSITE" id="PS50969">
    <property type="entry name" value="FCP1"/>
    <property type="match status" value="1"/>
</dbReference>
<dbReference type="Gene3D" id="3.40.50.1000">
    <property type="entry name" value="HAD superfamily/HAD-like"/>
    <property type="match status" value="1"/>
</dbReference>
<dbReference type="InterPro" id="IPR023214">
    <property type="entry name" value="HAD_sf"/>
</dbReference>
<evidence type="ECO:0000259" key="1">
    <source>
        <dbReference type="PROSITE" id="PS50969"/>
    </source>
</evidence>
<dbReference type="EMBL" id="JAWDEY010000002">
    <property type="protein sequence ID" value="KAK6591104.1"/>
    <property type="molecule type" value="Genomic_DNA"/>
</dbReference>
<protein>
    <recommendedName>
        <fullName evidence="1">FCP1 homology domain-containing protein</fullName>
    </recommendedName>
</protein>
<dbReference type="AlphaFoldDB" id="A0AAV9Y2N4"/>
<reference evidence="2 3" key="1">
    <citation type="submission" date="2023-10" db="EMBL/GenBank/DDBJ databases">
        <title>Comparative genomics analysis reveals potential genetic determinants of host preference in Cryptosporidium xiaoi.</title>
        <authorList>
            <person name="Xiao L."/>
            <person name="Li J."/>
        </authorList>
    </citation>
    <scope>NUCLEOTIDE SEQUENCE [LARGE SCALE GENOMIC DNA]</scope>
    <source>
        <strain evidence="2 3">52996</strain>
    </source>
</reference>
<dbReference type="FunFam" id="3.40.50.1000:FF:000093">
    <property type="entry name" value="NLI interacting factor-like phosphatase family protein"/>
    <property type="match status" value="1"/>
</dbReference>
<comment type="caution">
    <text evidence="2">The sequence shown here is derived from an EMBL/GenBank/DDBJ whole genome shotgun (WGS) entry which is preliminary data.</text>
</comment>
<dbReference type="GO" id="GO:0016791">
    <property type="term" value="F:phosphatase activity"/>
    <property type="evidence" value="ECO:0007669"/>
    <property type="project" value="InterPro"/>
</dbReference>
<evidence type="ECO:0000313" key="2">
    <source>
        <dbReference type="EMBL" id="KAK6591104.1"/>
    </source>
</evidence>
<proteinExistence type="predicted"/>
<feature type="domain" description="FCP1 homology" evidence="1">
    <location>
        <begin position="394"/>
        <end position="552"/>
    </location>
</feature>
<dbReference type="NCBIfam" id="TIGR02251">
    <property type="entry name" value="HIF-SF_euk"/>
    <property type="match status" value="1"/>
</dbReference>
<dbReference type="CDD" id="cd07521">
    <property type="entry name" value="HAD_FCP1-like"/>
    <property type="match status" value="1"/>
</dbReference>
<dbReference type="InterPro" id="IPR036412">
    <property type="entry name" value="HAD-like_sf"/>
</dbReference>
<dbReference type="InterPro" id="IPR011948">
    <property type="entry name" value="Dullard_phosphatase"/>
</dbReference>
<dbReference type="SUPFAM" id="SSF56784">
    <property type="entry name" value="HAD-like"/>
    <property type="match status" value="1"/>
</dbReference>